<reference evidence="2 3" key="1">
    <citation type="journal article" date="2017" name="Nat. Commun.">
        <title>Genome assembly with in vitro proximity ligation data and whole-genome triplication in lettuce.</title>
        <authorList>
            <person name="Reyes-Chin-Wo S."/>
            <person name="Wang Z."/>
            <person name="Yang X."/>
            <person name="Kozik A."/>
            <person name="Arikit S."/>
            <person name="Song C."/>
            <person name="Xia L."/>
            <person name="Froenicke L."/>
            <person name="Lavelle D.O."/>
            <person name="Truco M.J."/>
            <person name="Xia R."/>
            <person name="Zhu S."/>
            <person name="Xu C."/>
            <person name="Xu H."/>
            <person name="Xu X."/>
            <person name="Cox K."/>
            <person name="Korf I."/>
            <person name="Meyers B.C."/>
            <person name="Michelmore R.W."/>
        </authorList>
    </citation>
    <scope>NUCLEOTIDE SEQUENCE [LARGE SCALE GENOMIC DNA]</scope>
    <source>
        <strain evidence="3">cv. Salinas</strain>
        <tissue evidence="2">Seedlings</tissue>
    </source>
</reference>
<evidence type="ECO:0000313" key="3">
    <source>
        <dbReference type="Proteomes" id="UP000235145"/>
    </source>
</evidence>
<sequence>MVSRPSLTQQERQDGNQQRHNHHSRHMSRLYRPFNRDDSRNSHNDVHIINKTPSKENKDKTKFCEYHRSKMHDTNEFTVLKREIDKKQLVGNIVDIAKDLRAKFNGDKHQPKNQKDGGKGNERRVEILTITGPHSCNNRHSQHIGTKVYHQNILNIAFFMNVPRPEYWDLNDPFHITDFSSQNRVEQVYIDTGSRVNVIYEHCLRQLPIEWKKHLQLPC</sequence>
<dbReference type="Proteomes" id="UP000235145">
    <property type="component" value="Unassembled WGS sequence"/>
</dbReference>
<name>A0A9R1UZK9_LACSA</name>
<feature type="compositionally biased region" description="Basic and acidic residues" evidence="1">
    <location>
        <begin position="34"/>
        <end position="59"/>
    </location>
</feature>
<gene>
    <name evidence="2" type="ORF">LSAT_V11C700343870</name>
</gene>
<accession>A0A9R1UZK9</accession>
<feature type="region of interest" description="Disordered" evidence="1">
    <location>
        <begin position="1"/>
        <end position="59"/>
    </location>
</feature>
<organism evidence="2 3">
    <name type="scientific">Lactuca sativa</name>
    <name type="common">Garden lettuce</name>
    <dbReference type="NCBI Taxonomy" id="4236"/>
    <lineage>
        <taxon>Eukaryota</taxon>
        <taxon>Viridiplantae</taxon>
        <taxon>Streptophyta</taxon>
        <taxon>Embryophyta</taxon>
        <taxon>Tracheophyta</taxon>
        <taxon>Spermatophyta</taxon>
        <taxon>Magnoliopsida</taxon>
        <taxon>eudicotyledons</taxon>
        <taxon>Gunneridae</taxon>
        <taxon>Pentapetalae</taxon>
        <taxon>asterids</taxon>
        <taxon>campanulids</taxon>
        <taxon>Asterales</taxon>
        <taxon>Asteraceae</taxon>
        <taxon>Cichorioideae</taxon>
        <taxon>Cichorieae</taxon>
        <taxon>Lactucinae</taxon>
        <taxon>Lactuca</taxon>
    </lineage>
</organism>
<evidence type="ECO:0000313" key="2">
    <source>
        <dbReference type="EMBL" id="KAJ0195581.1"/>
    </source>
</evidence>
<comment type="caution">
    <text evidence="2">The sequence shown here is derived from an EMBL/GenBank/DDBJ whole genome shotgun (WGS) entry which is preliminary data.</text>
</comment>
<evidence type="ECO:0000256" key="1">
    <source>
        <dbReference type="SAM" id="MobiDB-lite"/>
    </source>
</evidence>
<dbReference type="AlphaFoldDB" id="A0A9R1UZK9"/>
<feature type="compositionally biased region" description="Polar residues" evidence="1">
    <location>
        <begin position="1"/>
        <end position="18"/>
    </location>
</feature>
<feature type="compositionally biased region" description="Basic residues" evidence="1">
    <location>
        <begin position="19"/>
        <end position="29"/>
    </location>
</feature>
<proteinExistence type="predicted"/>
<protein>
    <submittedName>
        <fullName evidence="2">Uncharacterized protein</fullName>
    </submittedName>
</protein>
<dbReference type="EMBL" id="NBSK02000007">
    <property type="protein sequence ID" value="KAJ0195581.1"/>
    <property type="molecule type" value="Genomic_DNA"/>
</dbReference>
<keyword evidence="3" id="KW-1185">Reference proteome</keyword>